<dbReference type="PANTHER" id="PTHR47506">
    <property type="entry name" value="TRANSCRIPTIONAL REGULATORY PROTEIN"/>
    <property type="match status" value="1"/>
</dbReference>
<evidence type="ECO:0000256" key="2">
    <source>
        <dbReference type="ARBA" id="ARBA00023125"/>
    </source>
</evidence>
<evidence type="ECO:0000256" key="1">
    <source>
        <dbReference type="ARBA" id="ARBA00023015"/>
    </source>
</evidence>
<dbReference type="PROSITE" id="PS01081">
    <property type="entry name" value="HTH_TETR_1"/>
    <property type="match status" value="1"/>
</dbReference>
<evidence type="ECO:0000313" key="6">
    <source>
        <dbReference type="EMBL" id="SFG45267.1"/>
    </source>
</evidence>
<dbReference type="InterPro" id="IPR009057">
    <property type="entry name" value="Homeodomain-like_sf"/>
</dbReference>
<accession>A0A1I2S369</accession>
<dbReference type="SUPFAM" id="SSF46689">
    <property type="entry name" value="Homeodomain-like"/>
    <property type="match status" value="1"/>
</dbReference>
<evidence type="ECO:0000313" key="7">
    <source>
        <dbReference type="Proteomes" id="UP000181942"/>
    </source>
</evidence>
<organism evidence="6 7">
    <name type="scientific">Streptomyces mirabilis</name>
    <dbReference type="NCBI Taxonomy" id="68239"/>
    <lineage>
        <taxon>Bacteria</taxon>
        <taxon>Bacillati</taxon>
        <taxon>Actinomycetota</taxon>
        <taxon>Actinomycetes</taxon>
        <taxon>Kitasatosporales</taxon>
        <taxon>Streptomycetaceae</taxon>
        <taxon>Streptomyces</taxon>
    </lineage>
</organism>
<dbReference type="Gene3D" id="1.10.357.10">
    <property type="entry name" value="Tetracycline Repressor, domain 2"/>
    <property type="match status" value="1"/>
</dbReference>
<name>A0A1I2S369_9ACTN</name>
<keyword evidence="3" id="KW-0804">Transcription</keyword>
<dbReference type="Proteomes" id="UP000181942">
    <property type="component" value="Unassembled WGS sequence"/>
</dbReference>
<dbReference type="SUPFAM" id="SSF48498">
    <property type="entry name" value="Tetracyclin repressor-like, C-terminal domain"/>
    <property type="match status" value="1"/>
</dbReference>
<dbReference type="InterPro" id="IPR011075">
    <property type="entry name" value="TetR_C"/>
</dbReference>
<reference evidence="6 7" key="1">
    <citation type="submission" date="2016-10" db="EMBL/GenBank/DDBJ databases">
        <authorList>
            <person name="de Groot N.N."/>
        </authorList>
    </citation>
    <scope>NUCLEOTIDE SEQUENCE [LARGE SCALE GENOMIC DNA]</scope>
    <source>
        <strain evidence="6 7">OK461</strain>
    </source>
</reference>
<dbReference type="Pfam" id="PF00440">
    <property type="entry name" value="TetR_N"/>
    <property type="match status" value="1"/>
</dbReference>
<dbReference type="EMBL" id="FONR01000021">
    <property type="protein sequence ID" value="SFG45267.1"/>
    <property type="molecule type" value="Genomic_DNA"/>
</dbReference>
<dbReference type="GO" id="GO:0003677">
    <property type="term" value="F:DNA binding"/>
    <property type="evidence" value="ECO:0007669"/>
    <property type="project" value="UniProtKB-UniRule"/>
</dbReference>
<dbReference type="Gene3D" id="1.10.10.60">
    <property type="entry name" value="Homeodomain-like"/>
    <property type="match status" value="1"/>
</dbReference>
<keyword evidence="1" id="KW-0805">Transcription regulation</keyword>
<dbReference type="PANTHER" id="PTHR47506:SF1">
    <property type="entry name" value="HTH-TYPE TRANSCRIPTIONAL REGULATOR YJDC"/>
    <property type="match status" value="1"/>
</dbReference>
<feature type="domain" description="HTH tetR-type" evidence="5">
    <location>
        <begin position="32"/>
        <end position="92"/>
    </location>
</feature>
<evidence type="ECO:0000259" key="5">
    <source>
        <dbReference type="PROSITE" id="PS50977"/>
    </source>
</evidence>
<dbReference type="PROSITE" id="PS50977">
    <property type="entry name" value="HTH_TETR_2"/>
    <property type="match status" value="1"/>
</dbReference>
<sequence length="233" mass="25653">MIPPRRHGPGCRPLWSTWTTMRYREVMGRKRGFDETTVLDVVRDRFWTTGFDGTSTYDLMEATGLGKGSIYKAFGNKHALYVRVFSDYCQDLVAQAREELQEGPHAVLTSPMARLERYVVSLADAFASESPRRGCFLTKVTADRAGEDDMVAGTARRAFEDLAGALASAIRDAQDAGEVAEHADATALGYLLLSVIRGIDNMAKAGIDATTLRQTAQSALELIPRADAPYVRR</sequence>
<evidence type="ECO:0000256" key="3">
    <source>
        <dbReference type="ARBA" id="ARBA00023163"/>
    </source>
</evidence>
<gene>
    <name evidence="6" type="ORF">SAMN02787118_12112</name>
</gene>
<dbReference type="AlphaFoldDB" id="A0A1I2S369"/>
<evidence type="ECO:0000256" key="4">
    <source>
        <dbReference type="PROSITE-ProRule" id="PRU00335"/>
    </source>
</evidence>
<protein>
    <submittedName>
        <fullName evidence="6">Transcriptional regulator, TetR family</fullName>
    </submittedName>
</protein>
<dbReference type="InterPro" id="IPR036271">
    <property type="entry name" value="Tet_transcr_reg_TetR-rel_C_sf"/>
</dbReference>
<dbReference type="InterPro" id="IPR023772">
    <property type="entry name" value="DNA-bd_HTH_TetR-type_CS"/>
</dbReference>
<dbReference type="Pfam" id="PF16925">
    <property type="entry name" value="TetR_C_13"/>
    <property type="match status" value="1"/>
</dbReference>
<feature type="DNA-binding region" description="H-T-H motif" evidence="4">
    <location>
        <begin position="55"/>
        <end position="74"/>
    </location>
</feature>
<dbReference type="InterPro" id="IPR001647">
    <property type="entry name" value="HTH_TetR"/>
</dbReference>
<proteinExistence type="predicted"/>
<keyword evidence="2 4" id="KW-0238">DNA-binding</keyword>